<feature type="transmembrane region" description="Helical" evidence="5">
    <location>
        <begin position="171"/>
        <end position="193"/>
    </location>
</feature>
<evidence type="ECO:0000313" key="7">
    <source>
        <dbReference type="EMBL" id="TFY88842.1"/>
    </source>
</evidence>
<evidence type="ECO:0000256" key="2">
    <source>
        <dbReference type="ARBA" id="ARBA00022692"/>
    </source>
</evidence>
<keyword evidence="4 5" id="KW-0472">Membrane</keyword>
<proteinExistence type="predicted"/>
<evidence type="ECO:0000259" key="6">
    <source>
        <dbReference type="Pfam" id="PF00892"/>
    </source>
</evidence>
<evidence type="ECO:0000256" key="4">
    <source>
        <dbReference type="ARBA" id="ARBA00023136"/>
    </source>
</evidence>
<feature type="transmembrane region" description="Helical" evidence="5">
    <location>
        <begin position="138"/>
        <end position="159"/>
    </location>
</feature>
<dbReference type="AlphaFoldDB" id="A0A4Z0APX3"/>
<dbReference type="PANTHER" id="PTHR32322">
    <property type="entry name" value="INNER MEMBRANE TRANSPORTER"/>
    <property type="match status" value="1"/>
</dbReference>
<comment type="subcellular location">
    <subcellularLocation>
        <location evidence="1">Membrane</location>
        <topology evidence="1">Multi-pass membrane protein</topology>
    </subcellularLocation>
</comment>
<feature type="transmembrane region" description="Helical" evidence="5">
    <location>
        <begin position="205"/>
        <end position="226"/>
    </location>
</feature>
<evidence type="ECO:0000256" key="3">
    <source>
        <dbReference type="ARBA" id="ARBA00022989"/>
    </source>
</evidence>
<organism evidence="7 8">
    <name type="scientific">Pseudomonas kairouanensis</name>
    <dbReference type="NCBI Taxonomy" id="2293832"/>
    <lineage>
        <taxon>Bacteria</taxon>
        <taxon>Pseudomonadati</taxon>
        <taxon>Pseudomonadota</taxon>
        <taxon>Gammaproteobacteria</taxon>
        <taxon>Pseudomonadales</taxon>
        <taxon>Pseudomonadaceae</taxon>
        <taxon>Pseudomonas</taxon>
    </lineage>
</organism>
<feature type="transmembrane region" description="Helical" evidence="5">
    <location>
        <begin position="263"/>
        <end position="281"/>
    </location>
</feature>
<sequence>MLKKHLALAVLVTLVWGLNFPITKLGLRGIDPFVLTGIRFTLAALPLVFFIKRPAVPFGYVAAYGVIFGLGMWGVINYGIQVGVSPGIASLIIQLSVFFTLGWGVVLFNETLRDAQLVGAGLALIGLSGIIVNQDGSHAVLGVMLIVFSALAWSVGNVIIKKSGVKEIFSFMVWASLFPPIPLLLMAWCMHGSTAFENLPASLNATVIGSILFQVYLATHFAYWGWNSLLKAYPVSTVAPLSLLIPVFGLASSVLIIGEQVSTPDLISMAIILTGLGVGLYRRPALGWAFFSKRNYQSSPGRQETLR</sequence>
<dbReference type="Proteomes" id="UP000297391">
    <property type="component" value="Unassembled WGS sequence"/>
</dbReference>
<keyword evidence="8" id="KW-1185">Reference proteome</keyword>
<protein>
    <submittedName>
        <fullName evidence="7">EamA family transporter</fullName>
    </submittedName>
</protein>
<evidence type="ECO:0000256" key="1">
    <source>
        <dbReference type="ARBA" id="ARBA00004141"/>
    </source>
</evidence>
<dbReference type="GO" id="GO:0016020">
    <property type="term" value="C:membrane"/>
    <property type="evidence" value="ECO:0007669"/>
    <property type="project" value="UniProtKB-SubCell"/>
</dbReference>
<accession>A0A4Z0APX3</accession>
<dbReference type="SUPFAM" id="SSF103481">
    <property type="entry name" value="Multidrug resistance efflux transporter EmrE"/>
    <property type="match status" value="2"/>
</dbReference>
<feature type="domain" description="EamA" evidence="6">
    <location>
        <begin position="6"/>
        <end position="131"/>
    </location>
</feature>
<keyword evidence="3 5" id="KW-1133">Transmembrane helix</keyword>
<dbReference type="PANTHER" id="PTHR32322:SF9">
    <property type="entry name" value="AMINO-ACID METABOLITE EFFLUX PUMP-RELATED"/>
    <property type="match status" value="1"/>
</dbReference>
<evidence type="ECO:0000313" key="8">
    <source>
        <dbReference type="Proteomes" id="UP000297391"/>
    </source>
</evidence>
<dbReference type="EMBL" id="QUZU01000015">
    <property type="protein sequence ID" value="TFY88842.1"/>
    <property type="molecule type" value="Genomic_DNA"/>
</dbReference>
<dbReference type="InterPro" id="IPR000620">
    <property type="entry name" value="EamA_dom"/>
</dbReference>
<feature type="domain" description="EamA" evidence="6">
    <location>
        <begin position="141"/>
        <end position="276"/>
    </location>
</feature>
<keyword evidence="2 5" id="KW-0812">Transmembrane</keyword>
<dbReference type="InterPro" id="IPR037185">
    <property type="entry name" value="EmrE-like"/>
</dbReference>
<gene>
    <name evidence="7" type="ORF">DYL59_14150</name>
</gene>
<dbReference type="OrthoDB" id="7158585at2"/>
<dbReference type="Pfam" id="PF00892">
    <property type="entry name" value="EamA"/>
    <property type="match status" value="2"/>
</dbReference>
<name>A0A4Z0APX3_9PSED</name>
<dbReference type="InterPro" id="IPR050638">
    <property type="entry name" value="AA-Vitamin_Transporters"/>
</dbReference>
<feature type="transmembrane region" description="Helical" evidence="5">
    <location>
        <begin position="115"/>
        <end position="132"/>
    </location>
</feature>
<reference evidence="7 8" key="1">
    <citation type="journal article" date="2019" name="Syst. Appl. Microbiol.">
        <title>New species of pathogenic Pseudomonas isolated from citrus in Tunisia: Proposal of Pseudomonas kairouanensis sp. nov. and Pseudomonas nabeulensis sp. nov.</title>
        <authorList>
            <person name="Oueslati M."/>
            <person name="Mulet M."/>
            <person name="Gomila M."/>
            <person name="Berge O."/>
            <person name="Hajlaoui M.R."/>
            <person name="Lalucat J."/>
            <person name="Sadfi-Zouaoui N."/>
            <person name="Garcia-Valdes E."/>
        </authorList>
    </citation>
    <scope>NUCLEOTIDE SEQUENCE [LARGE SCALE GENOMIC DNA]</scope>
    <source>
        <strain evidence="7 8">KC12</strain>
    </source>
</reference>
<comment type="caution">
    <text evidence="7">The sequence shown here is derived from an EMBL/GenBank/DDBJ whole genome shotgun (WGS) entry which is preliminary data.</text>
</comment>
<feature type="transmembrane region" description="Helical" evidence="5">
    <location>
        <begin position="33"/>
        <end position="51"/>
    </location>
</feature>
<feature type="transmembrane region" description="Helical" evidence="5">
    <location>
        <begin position="58"/>
        <end position="76"/>
    </location>
</feature>
<evidence type="ECO:0000256" key="5">
    <source>
        <dbReference type="SAM" id="Phobius"/>
    </source>
</evidence>
<feature type="transmembrane region" description="Helical" evidence="5">
    <location>
        <begin position="238"/>
        <end position="257"/>
    </location>
</feature>
<dbReference type="RefSeq" id="WP_135289745.1">
    <property type="nucleotide sequence ID" value="NZ_QUZU01000015.1"/>
</dbReference>
<feature type="transmembrane region" description="Helical" evidence="5">
    <location>
        <begin position="88"/>
        <end position="108"/>
    </location>
</feature>